<feature type="binding site" evidence="9">
    <location>
        <position position="258"/>
    </location>
    <ligand>
        <name>pyridoxal 5'-phosphate</name>
        <dbReference type="ChEBI" id="CHEBI:597326"/>
    </ligand>
</feature>
<feature type="binding site" evidence="9">
    <location>
        <position position="188"/>
    </location>
    <ligand>
        <name>substrate</name>
    </ligand>
</feature>
<dbReference type="InterPro" id="IPR015424">
    <property type="entry name" value="PyrdxlP-dep_Trfase"/>
</dbReference>
<feature type="binding site" evidence="9">
    <location>
        <position position="42"/>
    </location>
    <ligand>
        <name>substrate</name>
    </ligand>
</feature>
<feature type="binding site" evidence="9">
    <location>
        <position position="188"/>
    </location>
    <ligand>
        <name>pyridoxal 5'-phosphate</name>
        <dbReference type="ChEBI" id="CHEBI:597326"/>
    </ligand>
</feature>
<feature type="binding site" evidence="9">
    <location>
        <position position="384"/>
    </location>
    <ligand>
        <name>substrate</name>
    </ligand>
</feature>
<evidence type="ECO:0000256" key="5">
    <source>
        <dbReference type="ARBA" id="ARBA00022576"/>
    </source>
</evidence>
<feature type="domain" description="Aminotransferase class I/classII large" evidence="11">
    <location>
        <begin position="35"/>
        <end position="401"/>
    </location>
</feature>
<keyword evidence="7 9" id="KW-0663">Pyridoxal phosphate</keyword>
<evidence type="ECO:0000259" key="11">
    <source>
        <dbReference type="Pfam" id="PF00155"/>
    </source>
</evidence>
<dbReference type="PROSITE" id="PS00105">
    <property type="entry name" value="AA_TRANSFER_CLASS_1"/>
    <property type="match status" value="1"/>
</dbReference>
<comment type="subunit">
    <text evidence="9">Homodimer.</text>
</comment>
<feature type="binding site" evidence="9">
    <location>
        <position position="132"/>
    </location>
    <ligand>
        <name>pyridoxal 5'-phosphate</name>
        <dbReference type="ChEBI" id="CHEBI:597326"/>
    </ligand>
</feature>
<dbReference type="Pfam" id="PF00155">
    <property type="entry name" value="Aminotran_1_2"/>
    <property type="match status" value="1"/>
</dbReference>
<evidence type="ECO:0000313" key="12">
    <source>
        <dbReference type="EMBL" id="CUM78792.1"/>
    </source>
</evidence>
<dbReference type="GO" id="GO:0030170">
    <property type="term" value="F:pyridoxal phosphate binding"/>
    <property type="evidence" value="ECO:0007669"/>
    <property type="project" value="UniProtKB-UniRule"/>
</dbReference>
<dbReference type="RefSeq" id="WP_005350111.1">
    <property type="nucleotide sequence ID" value="NZ_CP073280.1"/>
</dbReference>
<comment type="pathway">
    <text evidence="2 9">Amino-acid biosynthesis; L-lysine biosynthesis via DAP pathway; LL-2,6-diaminopimelate from (S)-tetrahydrodipicolinate (aminotransferase route): step 1/1.</text>
</comment>
<dbReference type="CDD" id="cd00609">
    <property type="entry name" value="AAT_like"/>
    <property type="match status" value="1"/>
</dbReference>
<dbReference type="Proteomes" id="UP000095390">
    <property type="component" value="Unassembled WGS sequence"/>
</dbReference>
<dbReference type="HAMAP" id="MF_01642">
    <property type="entry name" value="DapL_aminotrans_1"/>
    <property type="match status" value="1"/>
</dbReference>
<dbReference type="GO" id="GO:0010285">
    <property type="term" value="F:L,L-diaminopimelate aminotransferase activity"/>
    <property type="evidence" value="ECO:0007669"/>
    <property type="project" value="UniProtKB-UniRule"/>
</dbReference>
<evidence type="ECO:0000256" key="4">
    <source>
        <dbReference type="ARBA" id="ARBA00018052"/>
    </source>
</evidence>
<dbReference type="InterPro" id="IPR004839">
    <property type="entry name" value="Aminotransferase_I/II_large"/>
</dbReference>
<accession>A0A173RLJ8</accession>
<dbReference type="GO" id="GO:0033362">
    <property type="term" value="P:lysine biosynthetic process via diaminopimelate, diaminopimelate-aminotransferase pathway"/>
    <property type="evidence" value="ECO:0007669"/>
    <property type="project" value="UniProtKB-UniRule"/>
</dbReference>
<reference evidence="12 13" key="1">
    <citation type="submission" date="2015-09" db="EMBL/GenBank/DDBJ databases">
        <authorList>
            <consortium name="Pathogen Informatics"/>
        </authorList>
    </citation>
    <scope>NUCLEOTIDE SEQUENCE [LARGE SCALE GENOMIC DNA]</scope>
    <source>
        <strain evidence="12 13">2789STDY5834966</strain>
    </source>
</reference>
<dbReference type="OrthoDB" id="9813612at2"/>
<feature type="binding site" evidence="9">
    <location>
        <position position="288"/>
    </location>
    <ligand>
        <name>substrate</name>
    </ligand>
</feature>
<feature type="binding site" evidence="9">
    <location>
        <begin position="108"/>
        <end position="109"/>
    </location>
    <ligand>
        <name>pyridoxal 5'-phosphate</name>
        <dbReference type="ChEBI" id="CHEBI:597326"/>
    </ligand>
</feature>
<feature type="binding site" evidence="9">
    <location>
        <begin position="247"/>
        <end position="249"/>
    </location>
    <ligand>
        <name>pyridoxal 5'-phosphate</name>
        <dbReference type="ChEBI" id="CHEBI:597326"/>
    </ligand>
</feature>
<dbReference type="EC" id="2.6.1.83" evidence="3 9"/>
<feature type="binding site" evidence="9">
    <location>
        <position position="109"/>
    </location>
    <ligand>
        <name>substrate</name>
    </ligand>
</feature>
<dbReference type="InterPro" id="IPR015421">
    <property type="entry name" value="PyrdxlP-dep_Trfase_major"/>
</dbReference>
<comment type="catalytic activity">
    <reaction evidence="8 9">
        <text>(2S,6S)-2,6-diaminopimelate + 2-oxoglutarate = (S)-2,3,4,5-tetrahydrodipicolinate + L-glutamate + H2O + H(+)</text>
        <dbReference type="Rhea" id="RHEA:23988"/>
        <dbReference type="ChEBI" id="CHEBI:15377"/>
        <dbReference type="ChEBI" id="CHEBI:15378"/>
        <dbReference type="ChEBI" id="CHEBI:16810"/>
        <dbReference type="ChEBI" id="CHEBI:16845"/>
        <dbReference type="ChEBI" id="CHEBI:29985"/>
        <dbReference type="ChEBI" id="CHEBI:57609"/>
        <dbReference type="EC" id="2.6.1.83"/>
    </reaction>
</comment>
<name>A0A173RLJ8_9FIRM</name>
<comment type="function">
    <text evidence="9">Involved in the synthesis of meso-diaminopimelate (m-DAP or DL-DAP), required for both lysine and peptidoglycan biosynthesis. Catalyzes the direct conversion of tetrahydrodipicolinate to LL-diaminopimelate.</text>
</comment>
<evidence type="ECO:0000256" key="6">
    <source>
        <dbReference type="ARBA" id="ARBA00022679"/>
    </source>
</evidence>
<proteinExistence type="inferred from homology"/>
<feature type="modified residue" description="N6-(pyridoxal phosphate)lysine" evidence="9">
    <location>
        <position position="250"/>
    </location>
</feature>
<dbReference type="UniPathway" id="UPA00034">
    <property type="reaction ID" value="UER00466"/>
</dbReference>
<comment type="similarity">
    <text evidence="9">Belongs to the class-I pyridoxal-phosphate-dependent aminotransferase family. LL-diaminopimelate aminotransferase subfamily.</text>
</comment>
<feature type="binding site" evidence="9">
    <location>
        <position position="72"/>
    </location>
    <ligand>
        <name>pyridoxal 5'-phosphate</name>
        <dbReference type="ChEBI" id="CHEBI:597326"/>
    </ligand>
</feature>
<feature type="binding site" evidence="9">
    <location>
        <position position="288"/>
    </location>
    <ligand>
        <name>pyridoxal 5'-phosphate</name>
        <dbReference type="ChEBI" id="CHEBI:597326"/>
    </ligand>
</feature>
<keyword evidence="5 9" id="KW-0032">Aminotransferase</keyword>
<sequence>MFKVNENYLKLPGSYLFSNIGKKVAAYKEANPDKSIISLGIGDVTQPLAPEIIKSLHSAVDEMGKAETFRGYAPDLGYEFLRNAIVDGDYKSRGCDISADEIFVSDGAKCDSGNIQEIFSVDNKIAVCDPVYPVYVDTNVMAGRTGTYNPTTETWSDVIYMPCTAENDFVPDFPKEEPDIIYLCFPNNPTGTTITKAQLQEWVDYANKIGAVIIYDAAYEAYISEDDVAHSIYECEGARTCAIELRSFSKNAGFTGTRLGFTVVPKDLKAGDVALHSLWARRHGTKYNGAPYIIQRAGEACYSEAGKAQLKEQVAFYMNNAKIIKEGLKDAGYTVFGGVNAPYIWLQTPDKMPSWDFFDFLLNKANVVGTPGSGFGPSGEGYFRLTAFGSYENTLEAIERIKAL</sequence>
<evidence type="ECO:0000256" key="9">
    <source>
        <dbReference type="HAMAP-Rule" id="MF_01642"/>
    </source>
</evidence>
<dbReference type="AlphaFoldDB" id="A0A173RLJ8"/>
<feature type="binding site" evidence="9">
    <location>
        <position position="15"/>
    </location>
    <ligand>
        <name>substrate</name>
    </ligand>
</feature>
<dbReference type="Gene3D" id="3.90.1150.10">
    <property type="entry name" value="Aspartate Aminotransferase, domain 1"/>
    <property type="match status" value="1"/>
</dbReference>
<organism evidence="12 13">
    <name type="scientific">Anaerobutyricum hallii</name>
    <dbReference type="NCBI Taxonomy" id="39488"/>
    <lineage>
        <taxon>Bacteria</taxon>
        <taxon>Bacillati</taxon>
        <taxon>Bacillota</taxon>
        <taxon>Clostridia</taxon>
        <taxon>Lachnospirales</taxon>
        <taxon>Lachnospiraceae</taxon>
        <taxon>Anaerobutyricum</taxon>
    </lineage>
</organism>
<dbReference type="SUPFAM" id="SSF53383">
    <property type="entry name" value="PLP-dependent transferases"/>
    <property type="match status" value="1"/>
</dbReference>
<dbReference type="InterPro" id="IPR015422">
    <property type="entry name" value="PyrdxlP-dep_Trfase_small"/>
</dbReference>
<dbReference type="EMBL" id="CYYC01000002">
    <property type="protein sequence ID" value="CUM78792.1"/>
    <property type="molecule type" value="Genomic_DNA"/>
</dbReference>
<evidence type="ECO:0000313" key="13">
    <source>
        <dbReference type="Proteomes" id="UP000095390"/>
    </source>
</evidence>
<dbReference type="FunFam" id="3.40.640.10:FF:000099">
    <property type="entry name" value="LL-diaminopimelate aminotransferase, chloroplastic"/>
    <property type="match status" value="1"/>
</dbReference>
<dbReference type="Gene3D" id="3.40.640.10">
    <property type="entry name" value="Type I PLP-dependent aspartate aminotransferase-like (Major domain)"/>
    <property type="match status" value="1"/>
</dbReference>
<evidence type="ECO:0000256" key="10">
    <source>
        <dbReference type="RuleBase" id="RU000481"/>
    </source>
</evidence>
<evidence type="ECO:0000256" key="8">
    <source>
        <dbReference type="ARBA" id="ARBA00051934"/>
    </source>
</evidence>
<dbReference type="InterPro" id="IPR004838">
    <property type="entry name" value="NHTrfase_class1_PyrdxlP-BS"/>
</dbReference>
<evidence type="ECO:0000256" key="2">
    <source>
        <dbReference type="ARBA" id="ARBA00004982"/>
    </source>
</evidence>
<feature type="binding site" evidence="9">
    <location>
        <position position="132"/>
    </location>
    <ligand>
        <name>substrate</name>
    </ligand>
</feature>
<gene>
    <name evidence="12" type="primary">dapL_1</name>
    <name evidence="9" type="synonym">dapL</name>
    <name evidence="12" type="ORF">ERS852578_00236</name>
</gene>
<dbReference type="NCBIfam" id="TIGR03542">
    <property type="entry name" value="DAPAT_plant"/>
    <property type="match status" value="1"/>
</dbReference>
<dbReference type="InterPro" id="IPR019942">
    <property type="entry name" value="DapL/ALD1"/>
</dbReference>
<evidence type="ECO:0000256" key="7">
    <source>
        <dbReference type="ARBA" id="ARBA00022898"/>
    </source>
</evidence>
<dbReference type="GeneID" id="75049048"/>
<protein>
    <recommendedName>
        <fullName evidence="4 9">LL-diaminopimelate aminotransferase</fullName>
        <shortName evidence="9">DAP-AT</shortName>
        <shortName evidence="9">DAP-aminotransferase</shortName>
        <shortName evidence="9">LL-DAP-aminotransferase</shortName>
        <ecNumber evidence="3 9">2.6.1.83</ecNumber>
    </recommendedName>
</protein>
<dbReference type="PANTHER" id="PTHR43144">
    <property type="entry name" value="AMINOTRANSFERASE"/>
    <property type="match status" value="1"/>
</dbReference>
<keyword evidence="6 9" id="KW-0808">Transferase</keyword>
<feature type="binding site" evidence="9">
    <location>
        <position position="219"/>
    </location>
    <ligand>
        <name>pyridoxal 5'-phosphate</name>
        <dbReference type="ChEBI" id="CHEBI:597326"/>
    </ligand>
</feature>
<comment type="cofactor">
    <cofactor evidence="1 9 10">
        <name>pyridoxal 5'-phosphate</name>
        <dbReference type="ChEBI" id="CHEBI:597326"/>
    </cofactor>
</comment>
<evidence type="ECO:0000256" key="1">
    <source>
        <dbReference type="ARBA" id="ARBA00001933"/>
    </source>
</evidence>
<evidence type="ECO:0000256" key="3">
    <source>
        <dbReference type="ARBA" id="ARBA00013138"/>
    </source>
</evidence>